<sequence>MCTTMMVLTTIALILRKNVSNLWLQLEYCAILSEPNGVLTVNPLTLYNQCWE</sequence>
<evidence type="ECO:0000313" key="3">
    <source>
        <dbReference type="Proteomes" id="UP000694680"/>
    </source>
</evidence>
<accession>A0A8C5G9J7</accession>
<keyword evidence="3" id="KW-1185">Reference proteome</keyword>
<feature type="signal peptide" evidence="1">
    <location>
        <begin position="1"/>
        <end position="20"/>
    </location>
</feature>
<reference evidence="2" key="3">
    <citation type="submission" date="2025-09" db="UniProtKB">
        <authorList>
            <consortium name="Ensembl"/>
        </authorList>
    </citation>
    <scope>IDENTIFICATION</scope>
</reference>
<keyword evidence="1" id="KW-0732">Signal</keyword>
<name>A0A8C5G9J7_GOUWI</name>
<feature type="chain" id="PRO_5034311383" evidence="1">
    <location>
        <begin position="21"/>
        <end position="52"/>
    </location>
</feature>
<protein>
    <submittedName>
        <fullName evidence="2">Uncharacterized protein</fullName>
    </submittedName>
</protein>
<dbReference type="AlphaFoldDB" id="A0A8C5G9J7"/>
<reference evidence="2" key="1">
    <citation type="submission" date="2020-06" db="EMBL/GenBank/DDBJ databases">
        <authorList>
            <consortium name="Wellcome Sanger Institute Data Sharing"/>
        </authorList>
    </citation>
    <scope>NUCLEOTIDE SEQUENCE [LARGE SCALE GENOMIC DNA]</scope>
</reference>
<reference evidence="2" key="2">
    <citation type="submission" date="2025-08" db="UniProtKB">
        <authorList>
            <consortium name="Ensembl"/>
        </authorList>
    </citation>
    <scope>IDENTIFICATION</scope>
</reference>
<dbReference type="Proteomes" id="UP000694680">
    <property type="component" value="Chromosome 8"/>
</dbReference>
<dbReference type="Ensembl" id="ENSGWIT00000027089.1">
    <property type="protein sequence ID" value="ENSGWIP00000024765.1"/>
    <property type="gene ID" value="ENSGWIG00000013117.1"/>
</dbReference>
<proteinExistence type="predicted"/>
<evidence type="ECO:0000313" key="2">
    <source>
        <dbReference type="Ensembl" id="ENSGWIP00000024765.1"/>
    </source>
</evidence>
<evidence type="ECO:0000256" key="1">
    <source>
        <dbReference type="SAM" id="SignalP"/>
    </source>
</evidence>
<organism evidence="2 3">
    <name type="scientific">Gouania willdenowi</name>
    <name type="common">Blunt-snouted clingfish</name>
    <name type="synonym">Lepadogaster willdenowi</name>
    <dbReference type="NCBI Taxonomy" id="441366"/>
    <lineage>
        <taxon>Eukaryota</taxon>
        <taxon>Metazoa</taxon>
        <taxon>Chordata</taxon>
        <taxon>Craniata</taxon>
        <taxon>Vertebrata</taxon>
        <taxon>Euteleostomi</taxon>
        <taxon>Actinopterygii</taxon>
        <taxon>Neopterygii</taxon>
        <taxon>Teleostei</taxon>
        <taxon>Neoteleostei</taxon>
        <taxon>Acanthomorphata</taxon>
        <taxon>Ovalentaria</taxon>
        <taxon>Blenniimorphae</taxon>
        <taxon>Blenniiformes</taxon>
        <taxon>Gobiesocoidei</taxon>
        <taxon>Gobiesocidae</taxon>
        <taxon>Gobiesocinae</taxon>
        <taxon>Gouania</taxon>
    </lineage>
</organism>